<reference evidence="3" key="2">
    <citation type="submission" date="2011-02" db="EMBL/GenBank/DDBJ databases">
        <title>The complete genome of Fluviicola taffensis DSM 16823.</title>
        <authorList>
            <consortium name="US DOE Joint Genome Institute (JGI-PGF)"/>
            <person name="Lucas S."/>
            <person name="Copeland A."/>
            <person name="Lapidus A."/>
            <person name="Bruce D."/>
            <person name="Goodwin L."/>
            <person name="Pitluck S."/>
            <person name="Kyrpides N."/>
            <person name="Mavromatis K."/>
            <person name="Ivanova N."/>
            <person name="Mikhailova N."/>
            <person name="Pagani I."/>
            <person name="Chertkov O."/>
            <person name="Detter J.C."/>
            <person name="Han C."/>
            <person name="Tapia R."/>
            <person name="Land M."/>
            <person name="Hauser L."/>
            <person name="Markowitz V."/>
            <person name="Cheng J.-F."/>
            <person name="Hugenholtz P."/>
            <person name="Woyke T."/>
            <person name="Wu D."/>
            <person name="Tindall B."/>
            <person name="Pomrenke H.G."/>
            <person name="Brambilla E."/>
            <person name="Klenk H.-P."/>
            <person name="Eisen J.A."/>
        </authorList>
    </citation>
    <scope>NUCLEOTIDE SEQUENCE [LARGE SCALE GENOMIC DNA]</scope>
    <source>
        <strain evidence="3">DSM 16823 / RW262 / RW262</strain>
    </source>
</reference>
<dbReference type="EMBL" id="CP002542">
    <property type="protein sequence ID" value="AEA45800.1"/>
    <property type="molecule type" value="Genomic_DNA"/>
</dbReference>
<sequence>MIIGALILLRFLGRVMIAKRNLDQERADLAREKSFVKERNEKLKNFGKVSVSKSSPKGDVQDVDYEEVS</sequence>
<evidence type="ECO:0000313" key="2">
    <source>
        <dbReference type="EMBL" id="AEA45800.1"/>
    </source>
</evidence>
<organism evidence="2 3">
    <name type="scientific">Fluviicola taffensis (strain DSM 16823 / NCIMB 13979 / RW262)</name>
    <dbReference type="NCBI Taxonomy" id="755732"/>
    <lineage>
        <taxon>Bacteria</taxon>
        <taxon>Pseudomonadati</taxon>
        <taxon>Bacteroidota</taxon>
        <taxon>Flavobacteriia</taxon>
        <taxon>Flavobacteriales</taxon>
        <taxon>Crocinitomicaceae</taxon>
        <taxon>Fluviicola</taxon>
    </lineage>
</organism>
<evidence type="ECO:0000313" key="3">
    <source>
        <dbReference type="Proteomes" id="UP000007463"/>
    </source>
</evidence>
<dbReference type="KEGG" id="fte:Fluta_3834"/>
<evidence type="ECO:0000256" key="1">
    <source>
        <dbReference type="SAM" id="MobiDB-lite"/>
    </source>
</evidence>
<proteinExistence type="predicted"/>
<dbReference type="RefSeq" id="WP_013688558.1">
    <property type="nucleotide sequence ID" value="NC_015321.1"/>
</dbReference>
<reference evidence="2 3" key="1">
    <citation type="journal article" date="2011" name="Stand. Genomic Sci.">
        <title>Complete genome sequence of the gliding freshwater bacterium Fluviicola taffensis type strain (RW262).</title>
        <authorList>
            <person name="Woyke T."/>
            <person name="Chertkov O."/>
            <person name="Lapidus A."/>
            <person name="Nolan M."/>
            <person name="Lucas S."/>
            <person name="Del Rio T.G."/>
            <person name="Tice H."/>
            <person name="Cheng J.F."/>
            <person name="Tapia R."/>
            <person name="Han C."/>
            <person name="Goodwin L."/>
            <person name="Pitluck S."/>
            <person name="Liolios K."/>
            <person name="Pagani I."/>
            <person name="Ivanova N."/>
            <person name="Huntemann M."/>
            <person name="Mavromatis K."/>
            <person name="Mikhailova N."/>
            <person name="Pati A."/>
            <person name="Chen A."/>
            <person name="Palaniappan K."/>
            <person name="Land M."/>
            <person name="Hauser L."/>
            <person name="Brambilla E.M."/>
            <person name="Rohde M."/>
            <person name="Mwirichia R."/>
            <person name="Sikorski J."/>
            <person name="Tindall B.J."/>
            <person name="Goker M."/>
            <person name="Bristow J."/>
            <person name="Eisen J.A."/>
            <person name="Markowitz V."/>
            <person name="Hugenholtz P."/>
            <person name="Klenk H.P."/>
            <person name="Kyrpides N.C."/>
        </authorList>
    </citation>
    <scope>NUCLEOTIDE SEQUENCE [LARGE SCALE GENOMIC DNA]</scope>
    <source>
        <strain evidence="3">DSM 16823 / RW262 / RW262</strain>
    </source>
</reference>
<feature type="region of interest" description="Disordered" evidence="1">
    <location>
        <begin position="47"/>
        <end position="69"/>
    </location>
</feature>
<accession>F2IGD4</accession>
<dbReference type="HOGENOM" id="CLU_2769815_0_0_10"/>
<name>F2IGD4_FLUTR</name>
<keyword evidence="3" id="KW-1185">Reference proteome</keyword>
<protein>
    <submittedName>
        <fullName evidence="2">Uncharacterized protein</fullName>
    </submittedName>
</protein>
<dbReference type="OrthoDB" id="1467941at2"/>
<gene>
    <name evidence="2" type="ordered locus">Fluta_3834</name>
</gene>
<dbReference type="AlphaFoldDB" id="F2IGD4"/>
<dbReference type="Proteomes" id="UP000007463">
    <property type="component" value="Chromosome"/>
</dbReference>